<dbReference type="PANTHER" id="PTHR35342">
    <property type="entry name" value="TRICARBOXYLIC TRANSPORT PROTEIN"/>
    <property type="match status" value="1"/>
</dbReference>
<comment type="caution">
    <text evidence="3">The sequence shown here is derived from an EMBL/GenBank/DDBJ whole genome shotgun (WGS) entry which is preliminary data.</text>
</comment>
<feature type="transmembrane region" description="Helical" evidence="1">
    <location>
        <begin position="106"/>
        <end position="129"/>
    </location>
</feature>
<sequence length="518" mass="52924">MDAIVEGLGHLADPTLLFAIVVSVAVAQVIAIIPGLGGAFILAVLIPFAYQLDPLVAIAMLVAATATDGTGNAVTSILFGVPGSATSTALLFDGHPMARNGMAGRAIGAALTASAVGGVIGAVTLALAIPIARPVVLAFGPAEFFIIVVAALFTLAYVREEQFAKGLVSAALGLSLALVGMDAATGTQRYTSDQLYLWDGLRLVPVLIGLFAVAEAISMLRDAREQRAAGQPAPVPAAAASPAGGTLEGVKDVFRHFDATWLGSWIGLVIGMLPGVGGAAGQFMAYSTVAKTSTARGRGRGLPPFGKGNVRGVVGADASTNSTVGGELVPALAFGIPSSSTMAIVLAALVTIGIQPGPEMLEDDLDVVWMIVFVLMVSNLLASGMVLAFVRQLAKLASVRPSLLGPGILAVAFFGAYATSQHVGDIITAAVAGLAGYHLKKYGYGRVTFLIGFVLGPVLEHYLVLSLQIYGPDFLLARPFAATLTGLMAVGIAWSAVKALRARRARPADQVTASGRDG</sequence>
<dbReference type="RefSeq" id="WP_131899621.1">
    <property type="nucleotide sequence ID" value="NZ_SMKZ01000047.1"/>
</dbReference>
<feature type="transmembrane region" description="Helical" evidence="1">
    <location>
        <begin position="15"/>
        <end position="33"/>
    </location>
</feature>
<feature type="transmembrane region" description="Helical" evidence="1">
    <location>
        <begin position="397"/>
        <end position="417"/>
    </location>
</feature>
<feature type="domain" description="DUF112" evidence="2">
    <location>
        <begin position="17"/>
        <end position="450"/>
    </location>
</feature>
<keyword evidence="1" id="KW-0472">Membrane</keyword>
<feature type="transmembrane region" description="Helical" evidence="1">
    <location>
        <begin position="201"/>
        <end position="220"/>
    </location>
</feature>
<dbReference type="OrthoDB" id="9781349at2"/>
<dbReference type="InParanoid" id="A0A4V2Z0E4"/>
<feature type="transmembrane region" description="Helical" evidence="1">
    <location>
        <begin position="331"/>
        <end position="355"/>
    </location>
</feature>
<keyword evidence="1" id="KW-0812">Transmembrane</keyword>
<dbReference type="InterPro" id="IPR002823">
    <property type="entry name" value="DUF112_TM"/>
</dbReference>
<reference evidence="3 4" key="1">
    <citation type="submission" date="2019-03" db="EMBL/GenBank/DDBJ databases">
        <title>Draft genome sequences of novel Actinobacteria.</title>
        <authorList>
            <person name="Sahin N."/>
            <person name="Ay H."/>
            <person name="Saygin H."/>
        </authorList>
    </citation>
    <scope>NUCLEOTIDE SEQUENCE [LARGE SCALE GENOMIC DNA]</scope>
    <source>
        <strain evidence="3 4">5K138</strain>
    </source>
</reference>
<name>A0A4V2Z0E4_9ACTN</name>
<feature type="transmembrane region" description="Helical" evidence="1">
    <location>
        <begin position="135"/>
        <end position="156"/>
    </location>
</feature>
<evidence type="ECO:0000313" key="3">
    <source>
        <dbReference type="EMBL" id="TDE00688.1"/>
    </source>
</evidence>
<evidence type="ECO:0000313" key="4">
    <source>
        <dbReference type="Proteomes" id="UP000294739"/>
    </source>
</evidence>
<keyword evidence="4" id="KW-1185">Reference proteome</keyword>
<keyword evidence="1" id="KW-1133">Transmembrane helix</keyword>
<dbReference type="Proteomes" id="UP000294739">
    <property type="component" value="Unassembled WGS sequence"/>
</dbReference>
<dbReference type="PANTHER" id="PTHR35342:SF5">
    <property type="entry name" value="TRICARBOXYLIC TRANSPORT PROTEIN"/>
    <property type="match status" value="1"/>
</dbReference>
<feature type="transmembrane region" description="Helical" evidence="1">
    <location>
        <begin position="476"/>
        <end position="497"/>
    </location>
</feature>
<proteinExistence type="predicted"/>
<accession>A0A4V2Z0E4</accession>
<evidence type="ECO:0000259" key="2">
    <source>
        <dbReference type="Pfam" id="PF01970"/>
    </source>
</evidence>
<evidence type="ECO:0000256" key="1">
    <source>
        <dbReference type="SAM" id="Phobius"/>
    </source>
</evidence>
<organism evidence="3 4">
    <name type="scientific">Jiangella asiatica</name>
    <dbReference type="NCBI Taxonomy" id="2530372"/>
    <lineage>
        <taxon>Bacteria</taxon>
        <taxon>Bacillati</taxon>
        <taxon>Actinomycetota</taxon>
        <taxon>Actinomycetes</taxon>
        <taxon>Jiangellales</taxon>
        <taxon>Jiangellaceae</taxon>
        <taxon>Jiangella</taxon>
    </lineage>
</organism>
<gene>
    <name evidence="3" type="ORF">E1269_24825</name>
</gene>
<dbReference type="Pfam" id="PF01970">
    <property type="entry name" value="TctA"/>
    <property type="match status" value="1"/>
</dbReference>
<feature type="transmembrane region" description="Helical" evidence="1">
    <location>
        <begin position="367"/>
        <end position="390"/>
    </location>
</feature>
<feature type="transmembrane region" description="Helical" evidence="1">
    <location>
        <begin position="40"/>
        <end position="67"/>
    </location>
</feature>
<feature type="transmembrane region" description="Helical" evidence="1">
    <location>
        <begin position="73"/>
        <end position="94"/>
    </location>
</feature>
<dbReference type="AlphaFoldDB" id="A0A4V2Z0E4"/>
<protein>
    <recommendedName>
        <fullName evidence="2">DUF112 domain-containing protein</fullName>
    </recommendedName>
</protein>
<feature type="transmembrane region" description="Helical" evidence="1">
    <location>
        <begin position="163"/>
        <end position="181"/>
    </location>
</feature>
<feature type="transmembrane region" description="Helical" evidence="1">
    <location>
        <begin position="447"/>
        <end position="470"/>
    </location>
</feature>
<dbReference type="EMBL" id="SMKZ01000047">
    <property type="protein sequence ID" value="TDE00688.1"/>
    <property type="molecule type" value="Genomic_DNA"/>
</dbReference>